<keyword evidence="1" id="KW-1133">Transmembrane helix</keyword>
<dbReference type="AlphaFoldDB" id="A0AAV4AP45"/>
<evidence type="ECO:0000256" key="1">
    <source>
        <dbReference type="SAM" id="Phobius"/>
    </source>
</evidence>
<feature type="transmembrane region" description="Helical" evidence="1">
    <location>
        <begin position="38"/>
        <end position="60"/>
    </location>
</feature>
<evidence type="ECO:0000313" key="2">
    <source>
        <dbReference type="EMBL" id="GFO09128.1"/>
    </source>
</evidence>
<feature type="transmembrane region" description="Helical" evidence="1">
    <location>
        <begin position="12"/>
        <end position="32"/>
    </location>
</feature>
<keyword evidence="1" id="KW-0812">Transmembrane</keyword>
<name>A0AAV4AP45_9GAST</name>
<evidence type="ECO:0008006" key="4">
    <source>
        <dbReference type="Google" id="ProtNLM"/>
    </source>
</evidence>
<evidence type="ECO:0000313" key="3">
    <source>
        <dbReference type="Proteomes" id="UP000735302"/>
    </source>
</evidence>
<organism evidence="2 3">
    <name type="scientific">Plakobranchus ocellatus</name>
    <dbReference type="NCBI Taxonomy" id="259542"/>
    <lineage>
        <taxon>Eukaryota</taxon>
        <taxon>Metazoa</taxon>
        <taxon>Spiralia</taxon>
        <taxon>Lophotrochozoa</taxon>
        <taxon>Mollusca</taxon>
        <taxon>Gastropoda</taxon>
        <taxon>Heterobranchia</taxon>
        <taxon>Euthyneura</taxon>
        <taxon>Panpulmonata</taxon>
        <taxon>Sacoglossa</taxon>
        <taxon>Placobranchoidea</taxon>
        <taxon>Plakobranchidae</taxon>
        <taxon>Plakobranchus</taxon>
    </lineage>
</organism>
<gene>
    <name evidence="2" type="ORF">PoB_003563300</name>
</gene>
<accession>A0AAV4AP45</accession>
<reference evidence="2 3" key="1">
    <citation type="journal article" date="2021" name="Elife">
        <title>Chloroplast acquisition without the gene transfer in kleptoplastic sea slugs, Plakobranchus ocellatus.</title>
        <authorList>
            <person name="Maeda T."/>
            <person name="Takahashi S."/>
            <person name="Yoshida T."/>
            <person name="Shimamura S."/>
            <person name="Takaki Y."/>
            <person name="Nagai Y."/>
            <person name="Toyoda A."/>
            <person name="Suzuki Y."/>
            <person name="Arimoto A."/>
            <person name="Ishii H."/>
            <person name="Satoh N."/>
            <person name="Nishiyama T."/>
            <person name="Hasebe M."/>
            <person name="Maruyama T."/>
            <person name="Minagawa J."/>
            <person name="Obokata J."/>
            <person name="Shigenobu S."/>
        </authorList>
    </citation>
    <scope>NUCLEOTIDE SEQUENCE [LARGE SCALE GENOMIC DNA]</scope>
</reference>
<protein>
    <recommendedName>
        <fullName evidence="4">CASP-like protein</fullName>
    </recommendedName>
</protein>
<dbReference type="Proteomes" id="UP000735302">
    <property type="component" value="Unassembled WGS sequence"/>
</dbReference>
<keyword evidence="1" id="KW-0472">Membrane</keyword>
<sequence length="243" mass="26359">MKDILRTRPEKTFYVVGSIFVILHALDRAVSVTGGNKMVFALVDTLIFDALATVILPICLARAAYQASGTTNAIFLLYNQPSPAATSAISAIGHHQSPPVTPMPSVATTIVATSHAIRQQRLYYRLCHPSPPLQSTLNAATLLPTRTIRAAELPLPLTTSSCQYYSHHLLYQPPSAAINARNHHLADSVSPVATLTAHVTSYLQLPPWCHQCYLCHQQASWLGVEGQGVSSYQQPPLPIPPVP</sequence>
<keyword evidence="3" id="KW-1185">Reference proteome</keyword>
<proteinExistence type="predicted"/>
<comment type="caution">
    <text evidence="2">The sequence shown here is derived from an EMBL/GenBank/DDBJ whole genome shotgun (WGS) entry which is preliminary data.</text>
</comment>
<dbReference type="EMBL" id="BLXT01004061">
    <property type="protein sequence ID" value="GFO09128.1"/>
    <property type="molecule type" value="Genomic_DNA"/>
</dbReference>